<evidence type="ECO:0000313" key="3">
    <source>
        <dbReference type="Proteomes" id="UP000646776"/>
    </source>
</evidence>
<keyword evidence="3" id="KW-1185">Reference proteome</keyword>
<feature type="transmembrane region" description="Helical" evidence="1">
    <location>
        <begin position="253"/>
        <end position="271"/>
    </location>
</feature>
<dbReference type="AlphaFoldDB" id="A0A918LPY6"/>
<keyword evidence="1" id="KW-1133">Transmembrane helix</keyword>
<dbReference type="RefSeq" id="WP_189706963.1">
    <property type="nucleotide sequence ID" value="NZ_BMSA01000001.1"/>
</dbReference>
<organism evidence="2 3">
    <name type="scientific">Streptomyces phaeofaciens</name>
    <dbReference type="NCBI Taxonomy" id="68254"/>
    <lineage>
        <taxon>Bacteria</taxon>
        <taxon>Bacillati</taxon>
        <taxon>Actinomycetota</taxon>
        <taxon>Actinomycetes</taxon>
        <taxon>Kitasatosporales</taxon>
        <taxon>Streptomycetaceae</taxon>
        <taxon>Streptomyces</taxon>
    </lineage>
</organism>
<feature type="transmembrane region" description="Helical" evidence="1">
    <location>
        <begin position="158"/>
        <end position="179"/>
    </location>
</feature>
<dbReference type="Proteomes" id="UP000646776">
    <property type="component" value="Unassembled WGS sequence"/>
</dbReference>
<feature type="transmembrane region" description="Helical" evidence="1">
    <location>
        <begin position="133"/>
        <end position="152"/>
    </location>
</feature>
<evidence type="ECO:0000313" key="2">
    <source>
        <dbReference type="EMBL" id="GGT31981.1"/>
    </source>
</evidence>
<comment type="caution">
    <text evidence="2">The sequence shown here is derived from an EMBL/GenBank/DDBJ whole genome shotgun (WGS) entry which is preliminary data.</text>
</comment>
<feature type="transmembrane region" description="Helical" evidence="1">
    <location>
        <begin position="99"/>
        <end position="121"/>
    </location>
</feature>
<feature type="transmembrane region" description="Helical" evidence="1">
    <location>
        <begin position="47"/>
        <end position="66"/>
    </location>
</feature>
<protein>
    <recommendedName>
        <fullName evidence="4">Integral membrane protein</fullName>
    </recommendedName>
</protein>
<feature type="transmembrane region" description="Helical" evidence="1">
    <location>
        <begin position="73"/>
        <end position="93"/>
    </location>
</feature>
<sequence>MIVLALLFAVLGAFSNALGTAFQRKAASTVARGGGAGLLLALARRPAWAIGIAGVTGAAVFQALALVNGPMAFVQPVFILELPFALLIAVPLLRRRLPAAGWWAIGVVVAGLAVLLAAAAPVGTRDQAAMDRWIPVLALALGAMGAAVVLTRSTSSPLFRAAVLATGAAVGNALTAALMKSATGRLADAGLPAFLTAWQTYGFALTGIAALLLLESALQAGPLVASQPALTIGDAAVSLLLGVVLFEERVRTGWWLLPEAAGALLILWGVLRLTRVVPRLADVVG</sequence>
<reference evidence="2" key="1">
    <citation type="journal article" date="2014" name="Int. J. Syst. Evol. Microbiol.">
        <title>Complete genome sequence of Corynebacterium casei LMG S-19264T (=DSM 44701T), isolated from a smear-ripened cheese.</title>
        <authorList>
            <consortium name="US DOE Joint Genome Institute (JGI-PGF)"/>
            <person name="Walter F."/>
            <person name="Albersmeier A."/>
            <person name="Kalinowski J."/>
            <person name="Ruckert C."/>
        </authorList>
    </citation>
    <scope>NUCLEOTIDE SEQUENCE</scope>
    <source>
        <strain evidence="2">JCM 4125</strain>
    </source>
</reference>
<reference evidence="2" key="2">
    <citation type="submission" date="2020-09" db="EMBL/GenBank/DDBJ databases">
        <authorList>
            <person name="Sun Q."/>
            <person name="Ohkuma M."/>
        </authorList>
    </citation>
    <scope>NUCLEOTIDE SEQUENCE</scope>
    <source>
        <strain evidence="2">JCM 4125</strain>
    </source>
</reference>
<accession>A0A918LPY6</accession>
<feature type="transmembrane region" description="Helical" evidence="1">
    <location>
        <begin position="191"/>
        <end position="214"/>
    </location>
</feature>
<name>A0A918LPY6_9ACTN</name>
<proteinExistence type="predicted"/>
<dbReference type="PANTHER" id="PTHR40761">
    <property type="entry name" value="CONSERVED INTEGRAL MEMBRANE ALANINE VALINE AND LEUCINE RICH PROTEIN-RELATED"/>
    <property type="match status" value="1"/>
</dbReference>
<evidence type="ECO:0000256" key="1">
    <source>
        <dbReference type="SAM" id="Phobius"/>
    </source>
</evidence>
<evidence type="ECO:0008006" key="4">
    <source>
        <dbReference type="Google" id="ProtNLM"/>
    </source>
</evidence>
<feature type="transmembrane region" description="Helical" evidence="1">
    <location>
        <begin position="226"/>
        <end position="246"/>
    </location>
</feature>
<keyword evidence="1" id="KW-0472">Membrane</keyword>
<keyword evidence="1" id="KW-0812">Transmembrane</keyword>
<dbReference type="NCBIfam" id="NF038012">
    <property type="entry name" value="DMT_1"/>
    <property type="match status" value="1"/>
</dbReference>
<dbReference type="EMBL" id="BMSA01000001">
    <property type="protein sequence ID" value="GGT31981.1"/>
    <property type="molecule type" value="Genomic_DNA"/>
</dbReference>
<dbReference type="PANTHER" id="PTHR40761:SF1">
    <property type="entry name" value="CONSERVED INTEGRAL MEMBRANE ALANINE VALINE AND LEUCINE RICH PROTEIN-RELATED"/>
    <property type="match status" value="1"/>
</dbReference>
<gene>
    <name evidence="2" type="ORF">GCM10010226_05180</name>
</gene>